<evidence type="ECO:0000313" key="2">
    <source>
        <dbReference type="Proteomes" id="UP001172082"/>
    </source>
</evidence>
<dbReference type="SUPFAM" id="SSF53254">
    <property type="entry name" value="Phosphoglycerate mutase-like"/>
    <property type="match status" value="1"/>
</dbReference>
<protein>
    <submittedName>
        <fullName evidence="1">Histidine phosphatase family protein</fullName>
    </submittedName>
</protein>
<dbReference type="RefSeq" id="WP_346750830.1">
    <property type="nucleotide sequence ID" value="NZ_JAUJEA010000001.1"/>
</dbReference>
<organism evidence="1 2">
    <name type="scientific">Splendidivirga corallicola</name>
    <dbReference type="NCBI Taxonomy" id="3051826"/>
    <lineage>
        <taxon>Bacteria</taxon>
        <taxon>Pseudomonadati</taxon>
        <taxon>Bacteroidota</taxon>
        <taxon>Cytophagia</taxon>
        <taxon>Cytophagales</taxon>
        <taxon>Splendidivirgaceae</taxon>
        <taxon>Splendidivirga</taxon>
    </lineage>
</organism>
<dbReference type="Proteomes" id="UP001172082">
    <property type="component" value="Unassembled WGS sequence"/>
</dbReference>
<dbReference type="InterPro" id="IPR029033">
    <property type="entry name" value="His_PPase_superfam"/>
</dbReference>
<gene>
    <name evidence="1" type="ORF">QQ008_05545</name>
</gene>
<dbReference type="PANTHER" id="PTHR47623:SF1">
    <property type="entry name" value="OS09G0287300 PROTEIN"/>
    <property type="match status" value="1"/>
</dbReference>
<sequence length="165" mass="18785">MKTLYLVRHAKSSWDFPGLADFDRPLNGRGKRNAPEMGARLRSRSVKPDLLISSPAKRAYGTAKRIAEEIAYSKDKIQTNKLIYHGSEANLLEVIRSQNNNINSVMLFGHNPGFTDLANVLSDDWFDNIPTCGIVAIQFEIENWKEVQPKKGKVIFYDYPKKPFL</sequence>
<proteinExistence type="predicted"/>
<keyword evidence="2" id="KW-1185">Reference proteome</keyword>
<name>A0ABT8KJD0_9BACT</name>
<reference evidence="1" key="1">
    <citation type="submission" date="2023-06" db="EMBL/GenBank/DDBJ databases">
        <title>Genomic of Parafulvivirga corallium.</title>
        <authorList>
            <person name="Wang G."/>
        </authorList>
    </citation>
    <scope>NUCLEOTIDE SEQUENCE</scope>
    <source>
        <strain evidence="1">BMA10</strain>
    </source>
</reference>
<dbReference type="Gene3D" id="3.40.50.1240">
    <property type="entry name" value="Phosphoglycerate mutase-like"/>
    <property type="match status" value="1"/>
</dbReference>
<comment type="caution">
    <text evidence="1">The sequence shown here is derived from an EMBL/GenBank/DDBJ whole genome shotgun (WGS) entry which is preliminary data.</text>
</comment>
<evidence type="ECO:0000313" key="1">
    <source>
        <dbReference type="EMBL" id="MDN5200810.1"/>
    </source>
</evidence>
<dbReference type="PANTHER" id="PTHR47623">
    <property type="entry name" value="OS09G0287300 PROTEIN"/>
    <property type="match status" value="1"/>
</dbReference>
<dbReference type="EMBL" id="JAUJEA010000001">
    <property type="protein sequence ID" value="MDN5200810.1"/>
    <property type="molecule type" value="Genomic_DNA"/>
</dbReference>
<dbReference type="InterPro" id="IPR013078">
    <property type="entry name" value="His_Pase_superF_clade-1"/>
</dbReference>
<dbReference type="Pfam" id="PF00300">
    <property type="entry name" value="His_Phos_1"/>
    <property type="match status" value="1"/>
</dbReference>
<dbReference type="CDD" id="cd07067">
    <property type="entry name" value="HP_PGM_like"/>
    <property type="match status" value="1"/>
</dbReference>
<accession>A0ABT8KJD0</accession>